<reference evidence="3 4" key="1">
    <citation type="submission" date="2013-11" db="EMBL/GenBank/DDBJ databases">
        <title>Draft genome of the bovine lungworm Dictyocaulus viviparus.</title>
        <authorList>
            <person name="Mitreva M."/>
        </authorList>
    </citation>
    <scope>NUCLEOTIDE SEQUENCE [LARGE SCALE GENOMIC DNA]</scope>
    <source>
        <strain evidence="3 4">HannoverDv2000</strain>
    </source>
</reference>
<keyword evidence="2" id="KW-0472">Membrane</keyword>
<feature type="compositionally biased region" description="Basic residues" evidence="1">
    <location>
        <begin position="1"/>
        <end position="11"/>
    </location>
</feature>
<organism evidence="3 4">
    <name type="scientific">Dictyocaulus viviparus</name>
    <name type="common">Bovine lungworm</name>
    <dbReference type="NCBI Taxonomy" id="29172"/>
    <lineage>
        <taxon>Eukaryota</taxon>
        <taxon>Metazoa</taxon>
        <taxon>Ecdysozoa</taxon>
        <taxon>Nematoda</taxon>
        <taxon>Chromadorea</taxon>
        <taxon>Rhabditida</taxon>
        <taxon>Rhabditina</taxon>
        <taxon>Rhabditomorpha</taxon>
        <taxon>Strongyloidea</taxon>
        <taxon>Metastrongylidae</taxon>
        <taxon>Dictyocaulus</taxon>
    </lineage>
</organism>
<dbReference type="Proteomes" id="UP000053766">
    <property type="component" value="Unassembled WGS sequence"/>
</dbReference>
<reference evidence="4" key="2">
    <citation type="journal article" date="2016" name="Sci. Rep.">
        <title>Dictyocaulus viviparus genome, variome and transcriptome elucidate lungworm biology and support future intervention.</title>
        <authorList>
            <person name="McNulty S.N."/>
            <person name="Strube C."/>
            <person name="Rosa B.A."/>
            <person name="Martin J.C."/>
            <person name="Tyagi R."/>
            <person name="Choi Y.J."/>
            <person name="Wang Q."/>
            <person name="Hallsworth Pepin K."/>
            <person name="Zhang X."/>
            <person name="Ozersky P."/>
            <person name="Wilson R.K."/>
            <person name="Sternberg P.W."/>
            <person name="Gasser R.B."/>
            <person name="Mitreva M."/>
        </authorList>
    </citation>
    <scope>NUCLEOTIDE SEQUENCE [LARGE SCALE GENOMIC DNA]</scope>
    <source>
        <strain evidence="4">HannoverDv2000</strain>
    </source>
</reference>
<gene>
    <name evidence="3" type="ORF">DICVIV_07418</name>
</gene>
<evidence type="ECO:0000256" key="2">
    <source>
        <dbReference type="SAM" id="Phobius"/>
    </source>
</evidence>
<evidence type="ECO:0000256" key="1">
    <source>
        <dbReference type="SAM" id="MobiDB-lite"/>
    </source>
</evidence>
<keyword evidence="2" id="KW-1133">Transmembrane helix</keyword>
<evidence type="ECO:0000313" key="4">
    <source>
        <dbReference type="Proteomes" id="UP000053766"/>
    </source>
</evidence>
<keyword evidence="4" id="KW-1185">Reference proteome</keyword>
<evidence type="ECO:0000313" key="3">
    <source>
        <dbReference type="EMBL" id="KJH46514.1"/>
    </source>
</evidence>
<feature type="transmembrane region" description="Helical" evidence="2">
    <location>
        <begin position="184"/>
        <end position="208"/>
    </location>
</feature>
<dbReference type="EMBL" id="KN716349">
    <property type="protein sequence ID" value="KJH46514.1"/>
    <property type="molecule type" value="Genomic_DNA"/>
</dbReference>
<protein>
    <submittedName>
        <fullName evidence="3">Uncharacterized protein</fullName>
    </submittedName>
</protein>
<dbReference type="AlphaFoldDB" id="A0A0D8XRY2"/>
<dbReference type="OrthoDB" id="5863208at2759"/>
<keyword evidence="2" id="KW-0812">Transmembrane</keyword>
<name>A0A0D8XRY2_DICVI</name>
<accession>A0A0D8XRY2</accession>
<proteinExistence type="predicted"/>
<feature type="region of interest" description="Disordered" evidence="1">
    <location>
        <begin position="1"/>
        <end position="32"/>
    </location>
</feature>
<sequence>MSFDKYHRRKGEKQNSYHASSRGIFDNTSDSRVPSNFNPSLEHVWQYDPAEKYDSFGFGTCPMHGSSRTIWRPVKQKSRESRAVYEHDFKPPCPVHQNIANVGSIHSFGGTNTAVIADEIITIEPDQKPEEKLAQEAERKPEPHLHKPCVNRSWQDFERPQTTLYSQYLWYYLKTFYNQYPRPALMLAVSILLYLFINQLDFTIAHIFECFIRIIYPASHYIAVTNEQFFARLSRMATRSDEMVEAFYCDFARSWCQRFELMCEVRCSFVEQTLQRVRKYPH</sequence>